<evidence type="ECO:0000313" key="1">
    <source>
        <dbReference type="EMBL" id="MFF4774935.1"/>
    </source>
</evidence>
<reference evidence="1 2" key="1">
    <citation type="submission" date="2024-10" db="EMBL/GenBank/DDBJ databases">
        <title>The Natural Products Discovery Center: Release of the First 8490 Sequenced Strains for Exploring Actinobacteria Biosynthetic Diversity.</title>
        <authorList>
            <person name="Kalkreuter E."/>
            <person name="Kautsar S.A."/>
            <person name="Yang D."/>
            <person name="Bader C.D."/>
            <person name="Teijaro C.N."/>
            <person name="Fluegel L."/>
            <person name="Davis C.M."/>
            <person name="Simpson J.R."/>
            <person name="Lauterbach L."/>
            <person name="Steele A.D."/>
            <person name="Gui C."/>
            <person name="Meng S."/>
            <person name="Li G."/>
            <person name="Viehrig K."/>
            <person name="Ye F."/>
            <person name="Su P."/>
            <person name="Kiefer A.F."/>
            <person name="Nichols A."/>
            <person name="Cepeda A.J."/>
            <person name="Yan W."/>
            <person name="Fan B."/>
            <person name="Jiang Y."/>
            <person name="Adhikari A."/>
            <person name="Zheng C.-J."/>
            <person name="Schuster L."/>
            <person name="Cowan T.M."/>
            <person name="Smanski M.J."/>
            <person name="Chevrette M.G."/>
            <person name="De Carvalho L.P.S."/>
            <person name="Shen B."/>
        </authorList>
    </citation>
    <scope>NUCLEOTIDE SEQUENCE [LARGE SCALE GENOMIC DNA]</scope>
    <source>
        <strain evidence="1 2">NPDC001281</strain>
    </source>
</reference>
<keyword evidence="2" id="KW-1185">Reference proteome</keyword>
<name>A0ABW6V6I7_MICFU</name>
<dbReference type="Proteomes" id="UP001602119">
    <property type="component" value="Unassembled WGS sequence"/>
</dbReference>
<sequence>MTEAEGTTPLRALRAAAESRRQVDRLAAVQIRRARVQGSSWGQIAQALGIGKQAVHKKFGEGRPFGGR</sequence>
<organism evidence="1 2">
    <name type="scientific">Microtetraspora fusca</name>
    <dbReference type="NCBI Taxonomy" id="1997"/>
    <lineage>
        <taxon>Bacteria</taxon>
        <taxon>Bacillati</taxon>
        <taxon>Actinomycetota</taxon>
        <taxon>Actinomycetes</taxon>
        <taxon>Streptosporangiales</taxon>
        <taxon>Streptosporangiaceae</taxon>
        <taxon>Microtetraspora</taxon>
    </lineage>
</organism>
<evidence type="ECO:0000313" key="2">
    <source>
        <dbReference type="Proteomes" id="UP001602119"/>
    </source>
</evidence>
<evidence type="ECO:0008006" key="3">
    <source>
        <dbReference type="Google" id="ProtNLM"/>
    </source>
</evidence>
<dbReference type="EMBL" id="JBIAXI010000010">
    <property type="protein sequence ID" value="MFF4774935.1"/>
    <property type="molecule type" value="Genomic_DNA"/>
</dbReference>
<accession>A0ABW6V6I7</accession>
<proteinExistence type="predicted"/>
<gene>
    <name evidence="1" type="ORF">ACFY05_18955</name>
</gene>
<comment type="caution">
    <text evidence="1">The sequence shown here is derived from an EMBL/GenBank/DDBJ whole genome shotgun (WGS) entry which is preliminary data.</text>
</comment>
<protein>
    <recommendedName>
        <fullName evidence="3">AsnC family protein</fullName>
    </recommendedName>
</protein>
<dbReference type="RefSeq" id="WP_245655937.1">
    <property type="nucleotide sequence ID" value="NZ_BBYK01000046.1"/>
</dbReference>